<proteinExistence type="predicted"/>
<dbReference type="EMBL" id="JBBBZM010000032">
    <property type="protein sequence ID" value="KAL0637670.1"/>
    <property type="molecule type" value="Genomic_DNA"/>
</dbReference>
<organism evidence="1 2">
    <name type="scientific">Discina gigas</name>
    <dbReference type="NCBI Taxonomy" id="1032678"/>
    <lineage>
        <taxon>Eukaryota</taxon>
        <taxon>Fungi</taxon>
        <taxon>Dikarya</taxon>
        <taxon>Ascomycota</taxon>
        <taxon>Pezizomycotina</taxon>
        <taxon>Pezizomycetes</taxon>
        <taxon>Pezizales</taxon>
        <taxon>Discinaceae</taxon>
        <taxon>Discina</taxon>
    </lineage>
</organism>
<protein>
    <submittedName>
        <fullName evidence="1">Uncharacterized protein</fullName>
    </submittedName>
</protein>
<gene>
    <name evidence="1" type="ORF">Q9L58_003394</name>
</gene>
<evidence type="ECO:0000313" key="2">
    <source>
        <dbReference type="Proteomes" id="UP001447188"/>
    </source>
</evidence>
<sequence>MMAATPATEPMASEGSNFEVVIEKRLPSNDFEVIPEELEEDEITPDHYYEDCGIPVFKPVSSAARSFCCIVLILGRGFSEVSRIAGRKNGSKEEKPCNGFEC</sequence>
<reference evidence="1 2" key="1">
    <citation type="submission" date="2024-02" db="EMBL/GenBank/DDBJ databases">
        <title>Discinaceae phylogenomics.</title>
        <authorList>
            <person name="Dirks A.C."/>
            <person name="James T.Y."/>
        </authorList>
    </citation>
    <scope>NUCLEOTIDE SEQUENCE [LARGE SCALE GENOMIC DNA]</scope>
    <source>
        <strain evidence="1 2">ACD0624</strain>
    </source>
</reference>
<name>A0ABR3GP13_9PEZI</name>
<comment type="caution">
    <text evidence="1">The sequence shown here is derived from an EMBL/GenBank/DDBJ whole genome shotgun (WGS) entry which is preliminary data.</text>
</comment>
<keyword evidence="2" id="KW-1185">Reference proteome</keyword>
<dbReference type="Proteomes" id="UP001447188">
    <property type="component" value="Unassembled WGS sequence"/>
</dbReference>
<evidence type="ECO:0000313" key="1">
    <source>
        <dbReference type="EMBL" id="KAL0637670.1"/>
    </source>
</evidence>
<accession>A0ABR3GP13</accession>